<evidence type="ECO:0000256" key="6">
    <source>
        <dbReference type="ARBA" id="ARBA00023157"/>
    </source>
</evidence>
<evidence type="ECO:0000256" key="10">
    <source>
        <dbReference type="RuleBase" id="RU003691"/>
    </source>
</evidence>
<dbReference type="Pfam" id="PF07992">
    <property type="entry name" value="Pyr_redox_2"/>
    <property type="match status" value="1"/>
</dbReference>
<evidence type="ECO:0000259" key="12">
    <source>
        <dbReference type="Pfam" id="PF07992"/>
    </source>
</evidence>
<sequence precursor="true">MTTILKPDICVIGAGSGGLTVAAAAASLGASVVLIERGKMGGDCLNYGCVPSKALIASARQAHRLSHGGSLGIAAVEPSIDFARVAGHIEQAIAAIAPNDSKERFTALGVEVISAQGHFKDPRTVVAGGSEIRARRFVIATGSSPAIPPIPGLSDVPFLTNETTFGLKQSPAHLIIVGGGPIGMERAQAHRRLGADVTVLEADTVLGKEDPELALGVKQALLKEGVAILEHARAERVERYKGTGIRVHVADEKGAHSIDGSHLLIATGRRPNVEALALENAGVAYGPGGITISPKLRTTNRRIFAIGDVAGGPQFTHVANYHAGLVIRAILFRLPVKANHEHIPRVTFTDPELAQIGLTENEARRRGLQVKVLRSSFSENDRAHAEGHTDGFIKLIVGRRGRILGVSILGRGAGEMMHFWSLALSRRMRVHDISQYVAPYPTLGEIGKRAALSYFAEAARSSSVRGILGFLRLFG</sequence>
<dbReference type="AlphaFoldDB" id="Q11LG9"/>
<feature type="binding site" evidence="8">
    <location>
        <position position="201"/>
    </location>
    <ligand>
        <name>NAD(+)</name>
        <dbReference type="ChEBI" id="CHEBI:57540"/>
    </ligand>
</feature>
<dbReference type="STRING" id="266779.Meso_0352"/>
<keyword evidence="4" id="KW-0521">NADP</keyword>
<evidence type="ECO:0000313" key="13">
    <source>
        <dbReference type="EMBL" id="ABG61756.1"/>
    </source>
</evidence>
<dbReference type="HOGENOM" id="CLU_016755_1_0_5"/>
<dbReference type="InterPro" id="IPR036188">
    <property type="entry name" value="FAD/NAD-bd_sf"/>
</dbReference>
<feature type="binding site" evidence="8">
    <location>
        <position position="268"/>
    </location>
    <ligand>
        <name>NAD(+)</name>
        <dbReference type="ChEBI" id="CHEBI:57540"/>
    </ligand>
</feature>
<dbReference type="eggNOG" id="COG1249">
    <property type="taxonomic scope" value="Bacteria"/>
</dbReference>
<keyword evidence="7 10" id="KW-0676">Redox-active center</keyword>
<dbReference type="PRINTS" id="PR00368">
    <property type="entry name" value="FADPNR"/>
</dbReference>
<feature type="disulfide bond" description="Redox-active" evidence="9">
    <location>
        <begin position="44"/>
        <end position="49"/>
    </location>
</feature>
<feature type="domain" description="FAD/NAD(P)-binding" evidence="12">
    <location>
        <begin position="8"/>
        <end position="322"/>
    </location>
</feature>
<dbReference type="GO" id="GO:0016668">
    <property type="term" value="F:oxidoreductase activity, acting on a sulfur group of donors, NAD(P) as acceptor"/>
    <property type="evidence" value="ECO:0007669"/>
    <property type="project" value="InterPro"/>
</dbReference>
<comment type="cofactor">
    <cofactor evidence="8">
        <name>FAD</name>
        <dbReference type="ChEBI" id="CHEBI:57692"/>
    </cofactor>
    <text evidence="8">Binds 1 FAD per subunit.</text>
</comment>
<dbReference type="FunFam" id="3.30.390.30:FF:000001">
    <property type="entry name" value="Dihydrolipoyl dehydrogenase"/>
    <property type="match status" value="1"/>
</dbReference>
<protein>
    <submittedName>
        <fullName evidence="13">Pyridine nucleotide-disulfide oxidoreductase dimerization region</fullName>
    </submittedName>
</protein>
<feature type="binding site" evidence="8">
    <location>
        <begin position="141"/>
        <end position="143"/>
    </location>
    <ligand>
        <name>FAD</name>
        <dbReference type="ChEBI" id="CHEBI:57692"/>
    </ligand>
</feature>
<gene>
    <name evidence="13" type="ordered locus">Meso_0352</name>
</gene>
<keyword evidence="3 8" id="KW-0274">FAD</keyword>
<dbReference type="Gene3D" id="3.50.50.60">
    <property type="entry name" value="FAD/NAD(P)-binding domain"/>
    <property type="match status" value="2"/>
</dbReference>
<dbReference type="PRINTS" id="PR00411">
    <property type="entry name" value="PNDRDTASEI"/>
</dbReference>
<evidence type="ECO:0000256" key="2">
    <source>
        <dbReference type="ARBA" id="ARBA00022630"/>
    </source>
</evidence>
<dbReference type="InterPro" id="IPR016156">
    <property type="entry name" value="FAD/NAD-linked_Rdtase_dimer_sf"/>
</dbReference>
<dbReference type="Gene3D" id="3.30.390.30">
    <property type="match status" value="1"/>
</dbReference>
<dbReference type="InterPro" id="IPR023753">
    <property type="entry name" value="FAD/NAD-binding_dom"/>
</dbReference>
<dbReference type="KEGG" id="mes:Meso_0352"/>
<organism evidence="13">
    <name type="scientific">Chelativorans sp. (strain BNC1)</name>
    <dbReference type="NCBI Taxonomy" id="266779"/>
    <lineage>
        <taxon>Bacteria</taxon>
        <taxon>Pseudomonadati</taxon>
        <taxon>Pseudomonadota</taxon>
        <taxon>Alphaproteobacteria</taxon>
        <taxon>Hyphomicrobiales</taxon>
        <taxon>Phyllobacteriaceae</taxon>
        <taxon>Chelativorans</taxon>
    </lineage>
</organism>
<feature type="domain" description="Pyridine nucleotide-disulphide oxidoreductase dimerisation" evidence="11">
    <location>
        <begin position="343"/>
        <end position="450"/>
    </location>
</feature>
<dbReference type="PANTHER" id="PTHR43014:SF2">
    <property type="entry name" value="MERCURIC REDUCTASE"/>
    <property type="match status" value="1"/>
</dbReference>
<dbReference type="InterPro" id="IPR012999">
    <property type="entry name" value="Pyr_OxRdtase_I_AS"/>
</dbReference>
<feature type="binding site" evidence="8">
    <location>
        <position position="308"/>
    </location>
    <ligand>
        <name>FAD</name>
        <dbReference type="ChEBI" id="CHEBI:57692"/>
    </ligand>
</feature>
<dbReference type="SUPFAM" id="SSF51905">
    <property type="entry name" value="FAD/NAD(P)-binding domain"/>
    <property type="match status" value="1"/>
</dbReference>
<dbReference type="InterPro" id="IPR004099">
    <property type="entry name" value="Pyr_nucl-diS_OxRdtase_dimer"/>
</dbReference>
<evidence type="ECO:0000256" key="1">
    <source>
        <dbReference type="ARBA" id="ARBA00007532"/>
    </source>
</evidence>
<dbReference type="PROSITE" id="PS00076">
    <property type="entry name" value="PYRIDINE_REDOX_1"/>
    <property type="match status" value="1"/>
</dbReference>
<evidence type="ECO:0000256" key="8">
    <source>
        <dbReference type="PIRSR" id="PIRSR000350-3"/>
    </source>
</evidence>
<dbReference type="InterPro" id="IPR001100">
    <property type="entry name" value="Pyr_nuc-diS_OxRdtase"/>
</dbReference>
<evidence type="ECO:0000256" key="7">
    <source>
        <dbReference type="ARBA" id="ARBA00023284"/>
    </source>
</evidence>
<keyword evidence="6" id="KW-1015">Disulfide bond</keyword>
<name>Q11LG9_CHESB</name>
<keyword evidence="5 10" id="KW-0560">Oxidoreductase</keyword>
<accession>Q11LG9</accession>
<dbReference type="PIRSF" id="PIRSF000350">
    <property type="entry name" value="Mercury_reductase_MerA"/>
    <property type="match status" value="1"/>
</dbReference>
<evidence type="ECO:0000256" key="9">
    <source>
        <dbReference type="PIRSR" id="PIRSR000350-4"/>
    </source>
</evidence>
<evidence type="ECO:0000256" key="3">
    <source>
        <dbReference type="ARBA" id="ARBA00022827"/>
    </source>
</evidence>
<keyword evidence="2 10" id="KW-0285">Flavoprotein</keyword>
<proteinExistence type="inferred from homology"/>
<keyword evidence="8" id="KW-0520">NAD</keyword>
<evidence type="ECO:0000259" key="11">
    <source>
        <dbReference type="Pfam" id="PF02852"/>
    </source>
</evidence>
<evidence type="ECO:0000256" key="5">
    <source>
        <dbReference type="ARBA" id="ARBA00023002"/>
    </source>
</evidence>
<feature type="binding site" evidence="8">
    <location>
        <begin position="178"/>
        <end position="185"/>
    </location>
    <ligand>
        <name>NAD(+)</name>
        <dbReference type="ChEBI" id="CHEBI:57540"/>
    </ligand>
</feature>
<comment type="similarity">
    <text evidence="1 10">Belongs to the class-I pyridine nucleotide-disulfide oxidoreductase family.</text>
</comment>
<dbReference type="OrthoDB" id="9781772at2"/>
<reference evidence="13" key="1">
    <citation type="submission" date="2006-06" db="EMBL/GenBank/DDBJ databases">
        <title>Complete sequence of chromosome of Chelativorans sp. BNC1.</title>
        <authorList>
            <consortium name="US DOE Joint Genome Institute"/>
            <person name="Copeland A."/>
            <person name="Lucas S."/>
            <person name="Lapidus A."/>
            <person name="Barry K."/>
            <person name="Detter J.C."/>
            <person name="Glavina del Rio T."/>
            <person name="Hammon N."/>
            <person name="Israni S."/>
            <person name="Dalin E."/>
            <person name="Tice H."/>
            <person name="Pitluck S."/>
            <person name="Chertkov O."/>
            <person name="Brettin T."/>
            <person name="Bruce D."/>
            <person name="Han C."/>
            <person name="Tapia R."/>
            <person name="Gilna P."/>
            <person name="Schmutz J."/>
            <person name="Larimer F."/>
            <person name="Land M."/>
            <person name="Hauser L."/>
            <person name="Kyrpides N."/>
            <person name="Mikhailova N."/>
            <person name="Richardson P."/>
        </authorList>
    </citation>
    <scope>NUCLEOTIDE SEQUENCE</scope>
    <source>
        <strain evidence="13">BNC1</strain>
    </source>
</reference>
<dbReference type="PANTHER" id="PTHR43014">
    <property type="entry name" value="MERCURIC REDUCTASE"/>
    <property type="match status" value="1"/>
</dbReference>
<feature type="binding site" evidence="8">
    <location>
        <position position="53"/>
    </location>
    <ligand>
        <name>FAD</name>
        <dbReference type="ChEBI" id="CHEBI:57692"/>
    </ligand>
</feature>
<dbReference type="Pfam" id="PF02852">
    <property type="entry name" value="Pyr_redox_dim"/>
    <property type="match status" value="1"/>
</dbReference>
<keyword evidence="8" id="KW-0547">Nucleotide-binding</keyword>
<dbReference type="GO" id="GO:0050660">
    <property type="term" value="F:flavin adenine dinucleotide binding"/>
    <property type="evidence" value="ECO:0007669"/>
    <property type="project" value="TreeGrafter"/>
</dbReference>
<feature type="binding site" evidence="8">
    <location>
        <position position="117"/>
    </location>
    <ligand>
        <name>FAD</name>
        <dbReference type="ChEBI" id="CHEBI:57692"/>
    </ligand>
</feature>
<dbReference type="SUPFAM" id="SSF55424">
    <property type="entry name" value="FAD/NAD-linked reductases, dimerisation (C-terminal) domain"/>
    <property type="match status" value="1"/>
</dbReference>
<dbReference type="GO" id="GO:0003955">
    <property type="term" value="F:NAD(P)H dehydrogenase (quinone) activity"/>
    <property type="evidence" value="ECO:0007669"/>
    <property type="project" value="TreeGrafter"/>
</dbReference>
<evidence type="ECO:0000256" key="4">
    <source>
        <dbReference type="ARBA" id="ARBA00022857"/>
    </source>
</evidence>
<dbReference type="EMBL" id="CP000390">
    <property type="protein sequence ID" value="ABG61756.1"/>
    <property type="molecule type" value="Genomic_DNA"/>
</dbReference>